<dbReference type="GO" id="GO:0005794">
    <property type="term" value="C:Golgi apparatus"/>
    <property type="evidence" value="ECO:0007669"/>
    <property type="project" value="TreeGrafter"/>
</dbReference>
<dbReference type="Pfam" id="PF00069">
    <property type="entry name" value="Pkinase"/>
    <property type="match status" value="1"/>
</dbReference>
<dbReference type="GO" id="GO:0005524">
    <property type="term" value="F:ATP binding"/>
    <property type="evidence" value="ECO:0007669"/>
    <property type="project" value="UniProtKB-KW"/>
</dbReference>
<evidence type="ECO:0000256" key="6">
    <source>
        <dbReference type="ARBA" id="ARBA00022840"/>
    </source>
</evidence>
<dbReference type="InterPro" id="IPR011009">
    <property type="entry name" value="Kinase-like_dom_sf"/>
</dbReference>
<evidence type="ECO:0000256" key="3">
    <source>
        <dbReference type="ARBA" id="ARBA00022679"/>
    </source>
</evidence>
<comment type="catalytic activity">
    <reaction evidence="8">
        <text>L-seryl-[protein] + ATP = O-phospho-L-seryl-[protein] + ADP + H(+)</text>
        <dbReference type="Rhea" id="RHEA:17989"/>
        <dbReference type="Rhea" id="RHEA-COMP:9863"/>
        <dbReference type="Rhea" id="RHEA-COMP:11604"/>
        <dbReference type="ChEBI" id="CHEBI:15378"/>
        <dbReference type="ChEBI" id="CHEBI:29999"/>
        <dbReference type="ChEBI" id="CHEBI:30616"/>
        <dbReference type="ChEBI" id="CHEBI:83421"/>
        <dbReference type="ChEBI" id="CHEBI:456216"/>
        <dbReference type="EC" id="2.7.11.1"/>
    </reaction>
</comment>
<dbReference type="AlphaFoldDB" id="A0A1Y2CR60"/>
<feature type="non-terminal residue" evidence="10">
    <location>
        <position position="1"/>
    </location>
</feature>
<name>A0A1Y2CR60_9FUNG</name>
<dbReference type="Proteomes" id="UP000193642">
    <property type="component" value="Unassembled WGS sequence"/>
</dbReference>
<dbReference type="EC" id="2.7.11.1" evidence="1"/>
<dbReference type="InterPro" id="IPR000719">
    <property type="entry name" value="Prot_kinase_dom"/>
</dbReference>
<feature type="domain" description="Protein kinase" evidence="9">
    <location>
        <begin position="1"/>
        <end position="98"/>
    </location>
</feature>
<keyword evidence="11" id="KW-1185">Reference proteome</keyword>
<comment type="catalytic activity">
    <reaction evidence="7">
        <text>L-threonyl-[protein] + ATP = O-phospho-L-threonyl-[protein] + ADP + H(+)</text>
        <dbReference type="Rhea" id="RHEA:46608"/>
        <dbReference type="Rhea" id="RHEA-COMP:11060"/>
        <dbReference type="Rhea" id="RHEA-COMP:11605"/>
        <dbReference type="ChEBI" id="CHEBI:15378"/>
        <dbReference type="ChEBI" id="CHEBI:30013"/>
        <dbReference type="ChEBI" id="CHEBI:30616"/>
        <dbReference type="ChEBI" id="CHEBI:61977"/>
        <dbReference type="ChEBI" id="CHEBI:456216"/>
        <dbReference type="EC" id="2.7.11.1"/>
    </reaction>
</comment>
<keyword evidence="6" id="KW-0067">ATP-binding</keyword>
<keyword evidence="4" id="KW-0547">Nucleotide-binding</keyword>
<reference evidence="10 11" key="1">
    <citation type="submission" date="2016-07" db="EMBL/GenBank/DDBJ databases">
        <title>Pervasive Adenine N6-methylation of Active Genes in Fungi.</title>
        <authorList>
            <consortium name="DOE Joint Genome Institute"/>
            <person name="Mondo S.J."/>
            <person name="Dannebaum R.O."/>
            <person name="Kuo R.C."/>
            <person name="Labutti K."/>
            <person name="Haridas S."/>
            <person name="Kuo A."/>
            <person name="Salamov A."/>
            <person name="Ahrendt S.R."/>
            <person name="Lipzen A."/>
            <person name="Sullivan W."/>
            <person name="Andreopoulos W.B."/>
            <person name="Clum A."/>
            <person name="Lindquist E."/>
            <person name="Daum C."/>
            <person name="Ramamoorthy G.K."/>
            <person name="Gryganskyi A."/>
            <person name="Culley D."/>
            <person name="Magnuson J.K."/>
            <person name="James T.Y."/>
            <person name="O'Malley M.A."/>
            <person name="Stajich J.E."/>
            <person name="Spatafora J.W."/>
            <person name="Visel A."/>
            <person name="Grigoriev I.V."/>
        </authorList>
    </citation>
    <scope>NUCLEOTIDE SEQUENCE [LARGE SCALE GENOMIC DNA]</scope>
    <source>
        <strain evidence="10 11">JEL800</strain>
    </source>
</reference>
<evidence type="ECO:0000256" key="7">
    <source>
        <dbReference type="ARBA" id="ARBA00047899"/>
    </source>
</evidence>
<gene>
    <name evidence="10" type="ORF">BCR33DRAFT_637923</name>
</gene>
<evidence type="ECO:0000256" key="2">
    <source>
        <dbReference type="ARBA" id="ARBA00022527"/>
    </source>
</evidence>
<dbReference type="STRING" id="329046.A0A1Y2CR60"/>
<evidence type="ECO:0000256" key="8">
    <source>
        <dbReference type="ARBA" id="ARBA00048679"/>
    </source>
</evidence>
<keyword evidence="3" id="KW-0808">Transferase</keyword>
<comment type="caution">
    <text evidence="10">The sequence shown here is derived from an EMBL/GenBank/DDBJ whole genome shotgun (WGS) entry which is preliminary data.</text>
</comment>
<evidence type="ECO:0000256" key="4">
    <source>
        <dbReference type="ARBA" id="ARBA00022741"/>
    </source>
</evidence>
<dbReference type="Gene3D" id="1.10.510.10">
    <property type="entry name" value="Transferase(Phosphotransferase) domain 1"/>
    <property type="match status" value="1"/>
</dbReference>
<evidence type="ECO:0000313" key="11">
    <source>
        <dbReference type="Proteomes" id="UP000193642"/>
    </source>
</evidence>
<feature type="non-terminal residue" evidence="10">
    <location>
        <position position="98"/>
    </location>
</feature>
<keyword evidence="2" id="KW-0723">Serine/threonine-protein kinase</keyword>
<sequence>PLAFRDLKPANILLDASSNRALLIDLGSVSPARLRLTSRRESVALQELCAETVTAPFRAPELFDPKSDQVIDERTDVWAYGCTLWALAYGCSPFDGSM</sequence>
<dbReference type="GO" id="GO:0004674">
    <property type="term" value="F:protein serine/threonine kinase activity"/>
    <property type="evidence" value="ECO:0007669"/>
    <property type="project" value="UniProtKB-KW"/>
</dbReference>
<keyword evidence="5" id="KW-0418">Kinase</keyword>
<dbReference type="EMBL" id="MCGO01000009">
    <property type="protein sequence ID" value="ORY49502.1"/>
    <property type="molecule type" value="Genomic_DNA"/>
</dbReference>
<dbReference type="OrthoDB" id="248923at2759"/>
<dbReference type="PROSITE" id="PS50011">
    <property type="entry name" value="PROTEIN_KINASE_DOM"/>
    <property type="match status" value="1"/>
</dbReference>
<evidence type="ECO:0000259" key="9">
    <source>
        <dbReference type="PROSITE" id="PS50011"/>
    </source>
</evidence>
<evidence type="ECO:0000256" key="5">
    <source>
        <dbReference type="ARBA" id="ARBA00022777"/>
    </source>
</evidence>
<proteinExistence type="predicted"/>
<organism evidence="10 11">
    <name type="scientific">Rhizoclosmatium globosum</name>
    <dbReference type="NCBI Taxonomy" id="329046"/>
    <lineage>
        <taxon>Eukaryota</taxon>
        <taxon>Fungi</taxon>
        <taxon>Fungi incertae sedis</taxon>
        <taxon>Chytridiomycota</taxon>
        <taxon>Chytridiomycota incertae sedis</taxon>
        <taxon>Chytridiomycetes</taxon>
        <taxon>Chytridiales</taxon>
        <taxon>Chytriomycetaceae</taxon>
        <taxon>Rhizoclosmatium</taxon>
    </lineage>
</organism>
<evidence type="ECO:0000256" key="1">
    <source>
        <dbReference type="ARBA" id="ARBA00012513"/>
    </source>
</evidence>
<dbReference type="SUPFAM" id="SSF56112">
    <property type="entry name" value="Protein kinase-like (PK-like)"/>
    <property type="match status" value="1"/>
</dbReference>
<dbReference type="InterPro" id="IPR052239">
    <property type="entry name" value="Ser/Thr-specific_kinases"/>
</dbReference>
<evidence type="ECO:0000313" key="10">
    <source>
        <dbReference type="EMBL" id="ORY49502.1"/>
    </source>
</evidence>
<accession>A0A1Y2CR60</accession>
<protein>
    <recommendedName>
        <fullName evidence="1">non-specific serine/threonine protein kinase</fullName>
        <ecNumber evidence="1">2.7.11.1</ecNumber>
    </recommendedName>
</protein>
<dbReference type="PANTHER" id="PTHR45998">
    <property type="entry name" value="SERINE/THREONINE-PROTEIN KINASE 16"/>
    <property type="match status" value="1"/>
</dbReference>
<dbReference type="PANTHER" id="PTHR45998:SF2">
    <property type="entry name" value="SERINE_THREONINE-PROTEIN KINASE 16"/>
    <property type="match status" value="1"/>
</dbReference>